<dbReference type="Gene3D" id="3.40.50.1110">
    <property type="entry name" value="SGNH hydrolase"/>
    <property type="match status" value="1"/>
</dbReference>
<sequence length="256" mass="27929">MWGKIAVLLAVLLTLVGCQREQPAYESRYTEPPATTVAERPTFDVTSVNTALSGTQPYTVSVLGDSTGNWINEWVHLVAQRIAAAYERQVTVHDWNPDSGEYGRDTVYGQGAPVTIWNAAGPGESTQWSIQNFQEQVPGPVDLTIINHGHNDPKGAVSGIDRLIGMSFRKGTGGVVVLTQNPRIDEPGRAQLEADTYTQIRDEFNNPNRGTVVVDVFAAFPQGDALLPLLERDRVHPNEAGSRLWADAVATGLQLR</sequence>
<keyword evidence="3" id="KW-1185">Reference proteome</keyword>
<feature type="domain" description="PTS EIIA type-4" evidence="1">
    <location>
        <begin position="140"/>
        <end position="256"/>
    </location>
</feature>
<dbReference type="EMBL" id="CACSIP010000001">
    <property type="protein sequence ID" value="CAA0078343.1"/>
    <property type="molecule type" value="Genomic_DNA"/>
</dbReference>
<dbReference type="PROSITE" id="PS51096">
    <property type="entry name" value="PTS_EIIA_TYPE_4"/>
    <property type="match status" value="1"/>
</dbReference>
<protein>
    <recommendedName>
        <fullName evidence="1">PTS EIIA type-4 domain-containing protein</fullName>
    </recommendedName>
</protein>
<dbReference type="OrthoDB" id="5102366at2"/>
<evidence type="ECO:0000313" key="3">
    <source>
        <dbReference type="Proteomes" id="UP000430146"/>
    </source>
</evidence>
<dbReference type="InterPro" id="IPR004701">
    <property type="entry name" value="PTS_EIIA_man-typ"/>
</dbReference>
<evidence type="ECO:0000259" key="1">
    <source>
        <dbReference type="PROSITE" id="PS51096"/>
    </source>
</evidence>
<dbReference type="Proteomes" id="UP000430146">
    <property type="component" value="Unassembled WGS sequence"/>
</dbReference>
<dbReference type="InterPro" id="IPR036514">
    <property type="entry name" value="SGNH_hydro_sf"/>
</dbReference>
<dbReference type="RefSeq" id="WP_159228391.1">
    <property type="nucleotide sequence ID" value="NZ_CACSIP010000001.1"/>
</dbReference>
<evidence type="ECO:0000313" key="2">
    <source>
        <dbReference type="EMBL" id="CAA0078343.1"/>
    </source>
</evidence>
<dbReference type="AlphaFoldDB" id="A0A5S9MSB4"/>
<dbReference type="GO" id="GO:0016020">
    <property type="term" value="C:membrane"/>
    <property type="evidence" value="ECO:0007669"/>
    <property type="project" value="InterPro"/>
</dbReference>
<dbReference type="CDD" id="cd00229">
    <property type="entry name" value="SGNH_hydrolase"/>
    <property type="match status" value="1"/>
</dbReference>
<dbReference type="SUPFAM" id="SSF52266">
    <property type="entry name" value="SGNH hydrolase"/>
    <property type="match status" value="1"/>
</dbReference>
<proteinExistence type="predicted"/>
<organism evidence="2 3">
    <name type="scientific">Mycolicibacterium vanbaalenii</name>
    <name type="common">Mycobacterium vanbaalenii</name>
    <dbReference type="NCBI Taxonomy" id="110539"/>
    <lineage>
        <taxon>Bacteria</taxon>
        <taxon>Bacillati</taxon>
        <taxon>Actinomycetota</taxon>
        <taxon>Actinomycetes</taxon>
        <taxon>Mycobacteriales</taxon>
        <taxon>Mycobacteriaceae</taxon>
        <taxon>Mycolicibacterium</taxon>
    </lineage>
</organism>
<gene>
    <name evidence="2" type="ORF">AELLOGFF_00015</name>
</gene>
<accession>A0A5S9MSB4</accession>
<dbReference type="PROSITE" id="PS51257">
    <property type="entry name" value="PROKAR_LIPOPROTEIN"/>
    <property type="match status" value="1"/>
</dbReference>
<reference evidence="2 3" key="1">
    <citation type="submission" date="2019-11" db="EMBL/GenBank/DDBJ databases">
        <authorList>
            <person name="Holert J."/>
        </authorList>
    </citation>
    <scope>NUCLEOTIDE SEQUENCE [LARGE SCALE GENOMIC DNA]</scope>
    <source>
        <strain evidence="2">BC8_1</strain>
    </source>
</reference>
<name>A0A5S9MSB4_MYCVN</name>
<dbReference type="GO" id="GO:0009401">
    <property type="term" value="P:phosphoenolpyruvate-dependent sugar phosphotransferase system"/>
    <property type="evidence" value="ECO:0007669"/>
    <property type="project" value="InterPro"/>
</dbReference>